<accession>A0A3M0L2I2</accession>
<comment type="caution">
    <text evidence="1">The sequence shown here is derived from an EMBL/GenBank/DDBJ whole genome shotgun (WGS) entry which is preliminary data.</text>
</comment>
<evidence type="ECO:0000313" key="2">
    <source>
        <dbReference type="Proteomes" id="UP000269221"/>
    </source>
</evidence>
<dbReference type="EMBL" id="QRBI01000094">
    <property type="protein sequence ID" value="RMC19563.1"/>
    <property type="molecule type" value="Genomic_DNA"/>
</dbReference>
<proteinExistence type="predicted"/>
<evidence type="ECO:0008006" key="3">
    <source>
        <dbReference type="Google" id="ProtNLM"/>
    </source>
</evidence>
<organism evidence="1 2">
    <name type="scientific">Hirundo rustica rustica</name>
    <dbReference type="NCBI Taxonomy" id="333673"/>
    <lineage>
        <taxon>Eukaryota</taxon>
        <taxon>Metazoa</taxon>
        <taxon>Chordata</taxon>
        <taxon>Craniata</taxon>
        <taxon>Vertebrata</taxon>
        <taxon>Euteleostomi</taxon>
        <taxon>Archelosauria</taxon>
        <taxon>Archosauria</taxon>
        <taxon>Dinosauria</taxon>
        <taxon>Saurischia</taxon>
        <taxon>Theropoda</taxon>
        <taxon>Coelurosauria</taxon>
        <taxon>Aves</taxon>
        <taxon>Neognathae</taxon>
        <taxon>Neoaves</taxon>
        <taxon>Telluraves</taxon>
        <taxon>Australaves</taxon>
        <taxon>Passeriformes</taxon>
        <taxon>Sylvioidea</taxon>
        <taxon>Hirundinidae</taxon>
        <taxon>Hirundo</taxon>
    </lineage>
</organism>
<reference evidence="1 2" key="1">
    <citation type="submission" date="2018-07" db="EMBL/GenBank/DDBJ databases">
        <title>A high quality draft genome assembly of the barn swallow (H. rustica rustica).</title>
        <authorList>
            <person name="Formenti G."/>
            <person name="Chiara M."/>
            <person name="Poveda L."/>
            <person name="Francoijs K.-J."/>
            <person name="Bonisoli-Alquati A."/>
            <person name="Canova L."/>
            <person name="Gianfranceschi L."/>
            <person name="Horner D.S."/>
            <person name="Saino N."/>
        </authorList>
    </citation>
    <scope>NUCLEOTIDE SEQUENCE [LARGE SCALE GENOMIC DNA]</scope>
    <source>
        <strain evidence="1">Chelidonia</strain>
        <tissue evidence="1">Blood</tissue>
    </source>
</reference>
<dbReference type="InterPro" id="IPR036397">
    <property type="entry name" value="RNaseH_sf"/>
</dbReference>
<dbReference type="Gene3D" id="3.30.420.10">
    <property type="entry name" value="Ribonuclease H-like superfamily/Ribonuclease H"/>
    <property type="match status" value="1"/>
</dbReference>
<dbReference type="OrthoDB" id="9950135at2759"/>
<name>A0A3M0L2I2_HIRRU</name>
<dbReference type="Proteomes" id="UP000269221">
    <property type="component" value="Unassembled WGS sequence"/>
</dbReference>
<dbReference type="STRING" id="333673.A0A3M0L2I2"/>
<evidence type="ECO:0000313" key="1">
    <source>
        <dbReference type="EMBL" id="RMC19563.1"/>
    </source>
</evidence>
<dbReference type="SUPFAM" id="SSF53098">
    <property type="entry name" value="Ribonuclease H-like"/>
    <property type="match status" value="1"/>
</dbReference>
<gene>
    <name evidence="1" type="ORF">DUI87_03121</name>
</gene>
<dbReference type="AlphaFoldDB" id="A0A3M0L2I2"/>
<dbReference type="GO" id="GO:0003676">
    <property type="term" value="F:nucleic acid binding"/>
    <property type="evidence" value="ECO:0007669"/>
    <property type="project" value="InterPro"/>
</dbReference>
<keyword evidence="2" id="KW-1185">Reference proteome</keyword>
<sequence>MPELELRTTTAKNPAEFLFGEASEGLTHNCAEIIELQTKIREDLEEEKLEEGEKWFVDGSAQVLEGKRKSGYAVIDGKTGKVVESGPLSASWSAQACELYAVLQALKGLKGRGIFSHLLLRDINDRYLRETKKCPRCVNYTIHLGVICNSADGVLDPFVYAIDEDTK</sequence>
<dbReference type="InterPro" id="IPR012337">
    <property type="entry name" value="RNaseH-like_sf"/>
</dbReference>
<protein>
    <recommendedName>
        <fullName evidence="3">RNase H type-1 domain-containing protein</fullName>
    </recommendedName>
</protein>